<name>A0A914DTJ9_9BILA</name>
<dbReference type="Gene3D" id="3.40.50.720">
    <property type="entry name" value="NAD(P)-binding Rossmann-like Domain"/>
    <property type="match status" value="1"/>
</dbReference>
<dbReference type="InterPro" id="IPR002347">
    <property type="entry name" value="SDR_fam"/>
</dbReference>
<dbReference type="PROSITE" id="PS00061">
    <property type="entry name" value="ADH_SHORT"/>
    <property type="match status" value="1"/>
</dbReference>
<dbReference type="PRINTS" id="PR00081">
    <property type="entry name" value="GDHRDH"/>
</dbReference>
<sequence>MSRFEDKVVIITGSSAGIGQAAALAFAKEGASVTIHGRSTDGIKRTVELLTSHGIPEKRIQTVQGAIEDETTCHLIIEKTVDKFGKIDVLVNNAGLACKPNTAITSLENFDYLFKVNVRSCILLTELAVPYLEKTKGNIINVSSATAIKTTPYIAFYGMSKAALDHFCRNYAVMLAPKGIRVNNLNPGPLDTEFHEKRGASKEEVGKMKEWAKQAIPLRRFGNAEEMAPYLLFLAHDATYTTGTIMLADGGSCVHSPVPQKSD</sequence>
<dbReference type="Pfam" id="PF13561">
    <property type="entry name" value="adh_short_C2"/>
    <property type="match status" value="1"/>
</dbReference>
<dbReference type="InterPro" id="IPR036291">
    <property type="entry name" value="NAD(P)-bd_dom_sf"/>
</dbReference>
<organism evidence="2 3">
    <name type="scientific">Acrobeloides nanus</name>
    <dbReference type="NCBI Taxonomy" id="290746"/>
    <lineage>
        <taxon>Eukaryota</taxon>
        <taxon>Metazoa</taxon>
        <taxon>Ecdysozoa</taxon>
        <taxon>Nematoda</taxon>
        <taxon>Chromadorea</taxon>
        <taxon>Rhabditida</taxon>
        <taxon>Tylenchina</taxon>
        <taxon>Cephalobomorpha</taxon>
        <taxon>Cephaloboidea</taxon>
        <taxon>Cephalobidae</taxon>
        <taxon>Acrobeloides</taxon>
    </lineage>
</organism>
<dbReference type="PANTHER" id="PTHR44115:SF4">
    <property type="entry name" value="OXIDOREDUCTASE"/>
    <property type="match status" value="1"/>
</dbReference>
<accession>A0A914DTJ9</accession>
<dbReference type="FunFam" id="3.40.50.720:FF:000084">
    <property type="entry name" value="Short-chain dehydrogenase reductase"/>
    <property type="match status" value="1"/>
</dbReference>
<dbReference type="AlphaFoldDB" id="A0A914DTJ9"/>
<dbReference type="Proteomes" id="UP000887540">
    <property type="component" value="Unplaced"/>
</dbReference>
<dbReference type="GO" id="GO:0016491">
    <property type="term" value="F:oxidoreductase activity"/>
    <property type="evidence" value="ECO:0007669"/>
    <property type="project" value="UniProtKB-KW"/>
</dbReference>
<evidence type="ECO:0000256" key="1">
    <source>
        <dbReference type="ARBA" id="ARBA00023002"/>
    </source>
</evidence>
<evidence type="ECO:0000313" key="3">
    <source>
        <dbReference type="WBParaSite" id="ACRNAN_scaffold3623.g19102.t1"/>
    </source>
</evidence>
<evidence type="ECO:0000313" key="2">
    <source>
        <dbReference type="Proteomes" id="UP000887540"/>
    </source>
</evidence>
<keyword evidence="2" id="KW-1185">Reference proteome</keyword>
<proteinExistence type="predicted"/>
<dbReference type="SUPFAM" id="SSF51735">
    <property type="entry name" value="NAD(P)-binding Rossmann-fold domains"/>
    <property type="match status" value="1"/>
</dbReference>
<reference evidence="3" key="1">
    <citation type="submission" date="2022-11" db="UniProtKB">
        <authorList>
            <consortium name="WormBaseParasite"/>
        </authorList>
    </citation>
    <scope>IDENTIFICATION</scope>
</reference>
<dbReference type="PANTHER" id="PTHR44115">
    <property type="entry name" value="PROTEIN CBG09704"/>
    <property type="match status" value="1"/>
</dbReference>
<keyword evidence="1" id="KW-0560">Oxidoreductase</keyword>
<dbReference type="InterPro" id="IPR020904">
    <property type="entry name" value="Sc_DH/Rdtase_CS"/>
</dbReference>
<dbReference type="PRINTS" id="PR00080">
    <property type="entry name" value="SDRFAMILY"/>
</dbReference>
<dbReference type="WBParaSite" id="ACRNAN_scaffold3623.g19102.t1">
    <property type="protein sequence ID" value="ACRNAN_scaffold3623.g19102.t1"/>
    <property type="gene ID" value="ACRNAN_scaffold3623.g19102"/>
</dbReference>
<protein>
    <submittedName>
        <fullName evidence="3">Uncharacterized protein</fullName>
    </submittedName>
</protein>